<organism evidence="2 3">
    <name type="scientific">Burkholderia pseudomallei (strain 1710b)</name>
    <dbReference type="NCBI Taxonomy" id="320372"/>
    <lineage>
        <taxon>Bacteria</taxon>
        <taxon>Pseudomonadati</taxon>
        <taxon>Pseudomonadota</taxon>
        <taxon>Betaproteobacteria</taxon>
        <taxon>Burkholderiales</taxon>
        <taxon>Burkholderiaceae</taxon>
        <taxon>Burkholderia</taxon>
        <taxon>pseudomallei group</taxon>
    </lineage>
</organism>
<feature type="compositionally biased region" description="Basic and acidic residues" evidence="1">
    <location>
        <begin position="327"/>
        <end position="343"/>
    </location>
</feature>
<sequence length="1538" mass="176591">MARRRRGARFVLHRFFLGPPLAASEARARHRRGRAGSTRRGAPPVAIRDAAFNGAAHRAATPVPSPQIRLRELEHFVAAPAQHRAQHVEAESLRLRPFDLRRHRELVLVGDDVEQRGPRVREQLAERIGQRFRFGHAQAVEARPLRDRREIGLVQIGARIQITARLHLHRDEAQRAVVVDDHLDRQIELPRAQQIAEEHRQPAVARQRYDLPPGMRGLRAQCLRQRVRHRAVIERSVQPPAAVHRQIARRPQRRRADVRGEDRIGGGELVDDARQVLRMNRPPGRRRSRQFVEPLARGGIMRKRTLDETAPRLAPDARQQRGQRGAHVADEADVERRATAERRRAAVDLRDPGARRIEIAIGEIGAEHQQRVARLHRVIAGAEADQPRHADAVRIVVFNVLLAAQRMHDGCRERIGQRDDFVVRARATAAAQQRDCIGAVEQRREPLQIGVGGRRHRRGEIEPRRCPRGRRAQRDIAREHDHRDAVLADRGAHRALEHARKLRCVRHELDVMAAFAEQFLRMRFLKIAEPDFGRRNLRGDREHRHMIAMAIEQAVDQMQIARPATARAYGQPAGLRRFGARGERRHLFMPGMHPANAAVAAQAVGQSVQAVARHAPDLRDAGGGQRPREVVGNRARHAILHSDQVQPACVHAQRVAKIGVREPDQRARPFGRRQALQVRDTVFGHDEMRIGARRRDGARQLRNDLRHRCARRGRMEREDRLAAARCIRAAHEVELPAGRAVLVPVDMLRIACARQIHLDRRVHGDHVVVARDVARIVHVVDRMALERRVVVNEIVHRAIAHREREYRLAAIERLAAVVDDPAANQLDEPRRQQLGMDAEMPMADERAAYRIGQRADPHLQTRALRHEFRDLFADHAIELAAGLRDQFRQRLVRFDDRVHFGHVQQRVAEHARHVRVHLDEQPARGARDRARVIVVRAEREVAVAIHRRDHHEHRVDVDVFGEQPRRLAERVRHEEHDLAPAVRFAELHELALGRPHEHAVRQDSPHQRIAQQRLAQKRLRMKVIHTQRVDVAGLRALGERGEQRGRLRHRHAERDRRTAAHLRHRPLRRRQFSRVDLPRIPIVSHPQPPRRSVSVIGAGFRRMPALIDQHRAFERHHDDTVLIDALRLDGHDPLRRPALRFAARQHRRFRVQRVTREHRRARPHLVPAEIRDHLRADRAHAHAGQQRERERTVDEQFLPLGLRRVFGVEMHLLRVHRQQRHPDVVDVRDRAARPVLVDVARLEILEIQAGYLAKPLVADLSVRGNRRAHARLLVEERTGYPSSRRGENAPRLARDGFVDHAAVDDGRALRRRADHAARPCDPLRRRRECRIDRCDVRRVNRRLAAKAVAHGKRKLGIEGRRVAQCKAGRIDRGDAATRAGRGEPHARDLQRERIGLCGDIGRVVGRAEHQRPDRAARAHDRVGRIGARRGFDHRDEAVSGQAARVAQQRIEMRDALLRFDFRHHDEIGRARRVDQHPEVRVARHRIGRVDADGRSRPRVRLPAREPRARVVSGVRLVGRGDRILQIDDEHVSAALGGV</sequence>
<dbReference type="EnsemblBacteria" id="ABA53124">
    <property type="protein sequence ID" value="ABA53124"/>
    <property type="gene ID" value="BURPS1710b_A0700"/>
</dbReference>
<feature type="region of interest" description="Disordered" evidence="1">
    <location>
        <begin position="238"/>
        <end position="343"/>
    </location>
</feature>
<evidence type="ECO:0000313" key="3">
    <source>
        <dbReference type="Proteomes" id="UP000002700"/>
    </source>
</evidence>
<evidence type="ECO:0000256" key="1">
    <source>
        <dbReference type="SAM" id="MobiDB-lite"/>
    </source>
</evidence>
<dbReference type="KEGG" id="bpm:BURPS1710b_A0700"/>
<protein>
    <submittedName>
        <fullName evidence="2">Uncharacterized protein</fullName>
    </submittedName>
</protein>
<name>Q3JKP5_BURP1</name>
<proteinExistence type="predicted"/>
<dbReference type="Proteomes" id="UP000002700">
    <property type="component" value="Chromosome II"/>
</dbReference>
<dbReference type="HOGENOM" id="CLU_246912_0_0_4"/>
<accession>Q3JKP5</accession>
<reference evidence="2 3" key="1">
    <citation type="submission" date="2005-09" db="EMBL/GenBank/DDBJ databases">
        <authorList>
            <person name="Woods D.E."/>
            <person name="Nierman W.C."/>
        </authorList>
    </citation>
    <scope>NUCLEOTIDE SEQUENCE [LARGE SCALE GENOMIC DNA]</scope>
    <source>
        <strain evidence="2 3">1710b</strain>
    </source>
</reference>
<evidence type="ECO:0000313" key="2">
    <source>
        <dbReference type="EMBL" id="ABA53124.1"/>
    </source>
</evidence>
<gene>
    <name evidence="2" type="ordered locus">BURPS1710b_A0700</name>
</gene>
<feature type="compositionally biased region" description="Basic and acidic residues" evidence="1">
    <location>
        <begin position="254"/>
        <end position="275"/>
    </location>
</feature>
<dbReference type="EMBL" id="CP000125">
    <property type="protein sequence ID" value="ABA53124.1"/>
    <property type="molecule type" value="Genomic_DNA"/>
</dbReference>